<comment type="caution">
    <text evidence="2">The sequence shown here is derived from an EMBL/GenBank/DDBJ whole genome shotgun (WGS) entry which is preliminary data.</text>
</comment>
<evidence type="ECO:0000313" key="3">
    <source>
        <dbReference type="Proteomes" id="UP001519503"/>
    </source>
</evidence>
<sequence length="265" mass="29023">MTTADAQMQTSAIATPSSDDQSAIQQIESSYETQINDATTADAVTSLQKEATEKINLATAKLQAKAILAQDLQYVSSGTVYLSAAEKQAAVKQSAIQFETSIASQANYQATIQSAYQDALNYIDQYTGSADALTAELTSTNTSTGFANKIRTLYYPLIQAEYRNDNRYYAYTNMFNIYTLMGDSYLPNDRFSNILSTLDQVNEQVNVVPVSKGIQDTDYWPTMARSFAKSAIQGLVAQAESVSSQNKDQIENIANEYLAKLPSSD</sequence>
<feature type="region of interest" description="Disordered" evidence="1">
    <location>
        <begin position="1"/>
        <end position="22"/>
    </location>
</feature>
<evidence type="ECO:0000313" key="2">
    <source>
        <dbReference type="EMBL" id="MBS9337907.1"/>
    </source>
</evidence>
<evidence type="ECO:0000256" key="1">
    <source>
        <dbReference type="SAM" id="MobiDB-lite"/>
    </source>
</evidence>
<reference evidence="2 3" key="1">
    <citation type="submission" date="2020-02" db="EMBL/GenBank/DDBJ databases">
        <title>Fructobacillus sp. isolated from paper mulberry of Taiwan.</title>
        <authorList>
            <person name="Lin S.-T."/>
        </authorList>
    </citation>
    <scope>NUCLEOTIDE SEQUENCE [LARGE SCALE GENOMIC DNA]</scope>
    <source>
        <strain evidence="2 3">S1-1</strain>
    </source>
</reference>
<organism evidence="2 3">
    <name type="scientific">Fructobacillus parabroussonetiae</name>
    <dbReference type="NCBI Taxonomy" id="2713174"/>
    <lineage>
        <taxon>Bacteria</taxon>
        <taxon>Bacillati</taxon>
        <taxon>Bacillota</taxon>
        <taxon>Bacilli</taxon>
        <taxon>Lactobacillales</taxon>
        <taxon>Lactobacillaceae</taxon>
        <taxon>Fructobacillus</taxon>
    </lineage>
</organism>
<dbReference type="Proteomes" id="UP001519503">
    <property type="component" value="Unassembled WGS sequence"/>
</dbReference>
<proteinExistence type="predicted"/>
<keyword evidence="3" id="KW-1185">Reference proteome</keyword>
<accession>A0ABS5QYN2</accession>
<dbReference type="EMBL" id="JAAMFL010000009">
    <property type="protein sequence ID" value="MBS9337907.1"/>
    <property type="molecule type" value="Genomic_DNA"/>
</dbReference>
<dbReference type="RefSeq" id="WP_213822308.1">
    <property type="nucleotide sequence ID" value="NZ_JAAMFL010000009.1"/>
</dbReference>
<name>A0ABS5QYN2_9LACO</name>
<gene>
    <name evidence="2" type="ORF">G6R30_05455</name>
</gene>
<protein>
    <submittedName>
        <fullName evidence="2">Uncharacterized protein</fullName>
    </submittedName>
</protein>